<evidence type="ECO:0000256" key="6">
    <source>
        <dbReference type="ARBA" id="ARBA00023136"/>
    </source>
</evidence>
<dbReference type="InterPro" id="IPR006603">
    <property type="entry name" value="PQ-loop_rpt"/>
</dbReference>
<dbReference type="SMART" id="SM00679">
    <property type="entry name" value="CTNS"/>
    <property type="match status" value="2"/>
</dbReference>
<dbReference type="AlphaFoldDB" id="A0A3M7P8Z8"/>
<evidence type="ECO:0000313" key="10">
    <source>
        <dbReference type="Proteomes" id="UP000276133"/>
    </source>
</evidence>
<protein>
    <submittedName>
        <fullName evidence="9">Mannose-P-dolichol utilization defect 1</fullName>
    </submittedName>
</protein>
<evidence type="ECO:0000256" key="2">
    <source>
        <dbReference type="ARBA" id="ARBA00022448"/>
    </source>
</evidence>
<comment type="similarity">
    <text evidence="7">Belongs to the MPDU1 (TC 2.A.43.3) family.</text>
</comment>
<keyword evidence="3 8" id="KW-0812">Transmembrane</keyword>
<keyword evidence="10" id="KW-1185">Reference proteome</keyword>
<feature type="transmembrane region" description="Helical" evidence="8">
    <location>
        <begin position="124"/>
        <end position="141"/>
    </location>
</feature>
<keyword evidence="2" id="KW-0813">Transport</keyword>
<sequence>METFEKLMSMFMSEQCYEEIFFKFNLLNIPCIKMIISKGLGYGILLGSLMLRVPQILIILRAGNAKGISLISEVLGLLAVFGSMAYGYYKSFPIAAYGDTYSLYIQGCIILFMVLFYQNQKIQLFLSIIVISLVTGLQFANMIPGQIIYLLNTLSLFLSVFSKLIQAFENFKNSSTGNLSSITLILQFLGCVARIFTSIQETGDFYMIITYIAVSIANGLLVAQLVYYWNADS</sequence>
<comment type="caution">
    <text evidence="9">The sequence shown here is derived from an EMBL/GenBank/DDBJ whole genome shotgun (WGS) entry which is preliminary data.</text>
</comment>
<dbReference type="OrthoDB" id="271506at2759"/>
<evidence type="ECO:0000256" key="3">
    <source>
        <dbReference type="ARBA" id="ARBA00022692"/>
    </source>
</evidence>
<name>A0A3M7P8Z8_BRAPC</name>
<dbReference type="STRING" id="10195.A0A3M7P8Z8"/>
<dbReference type="GO" id="GO:0016020">
    <property type="term" value="C:membrane"/>
    <property type="evidence" value="ECO:0007669"/>
    <property type="project" value="UniProtKB-SubCell"/>
</dbReference>
<feature type="transmembrane region" description="Helical" evidence="8">
    <location>
        <begin position="208"/>
        <end position="229"/>
    </location>
</feature>
<evidence type="ECO:0000256" key="4">
    <source>
        <dbReference type="ARBA" id="ARBA00022737"/>
    </source>
</evidence>
<accession>A0A3M7P8Z8</accession>
<dbReference type="InterPro" id="IPR016817">
    <property type="entry name" value="MannP-dilichol_defect-1"/>
</dbReference>
<proteinExistence type="inferred from homology"/>
<reference evidence="9 10" key="1">
    <citation type="journal article" date="2018" name="Sci. Rep.">
        <title>Genomic signatures of local adaptation to the degree of environmental predictability in rotifers.</title>
        <authorList>
            <person name="Franch-Gras L."/>
            <person name="Hahn C."/>
            <person name="Garcia-Roger E.M."/>
            <person name="Carmona M.J."/>
            <person name="Serra M."/>
            <person name="Gomez A."/>
        </authorList>
    </citation>
    <scope>NUCLEOTIDE SEQUENCE [LARGE SCALE GENOMIC DNA]</scope>
    <source>
        <strain evidence="9">HYR1</strain>
    </source>
</reference>
<feature type="transmembrane region" description="Helical" evidence="8">
    <location>
        <begin position="147"/>
        <end position="165"/>
    </location>
</feature>
<keyword evidence="6 8" id="KW-0472">Membrane</keyword>
<evidence type="ECO:0000256" key="1">
    <source>
        <dbReference type="ARBA" id="ARBA00004141"/>
    </source>
</evidence>
<gene>
    <name evidence="9" type="ORF">BpHYR1_040871</name>
</gene>
<dbReference type="Pfam" id="PF04193">
    <property type="entry name" value="PQ-loop"/>
    <property type="match status" value="2"/>
</dbReference>
<evidence type="ECO:0000256" key="5">
    <source>
        <dbReference type="ARBA" id="ARBA00022989"/>
    </source>
</evidence>
<dbReference type="Gene3D" id="1.20.1280.290">
    <property type="match status" value="2"/>
</dbReference>
<dbReference type="Proteomes" id="UP000276133">
    <property type="component" value="Unassembled WGS sequence"/>
</dbReference>
<evidence type="ECO:0000256" key="7">
    <source>
        <dbReference type="ARBA" id="ARBA00038475"/>
    </source>
</evidence>
<dbReference type="EMBL" id="REGN01012532">
    <property type="protein sequence ID" value="RMZ95174.1"/>
    <property type="molecule type" value="Genomic_DNA"/>
</dbReference>
<dbReference type="PANTHER" id="PTHR12226">
    <property type="entry name" value="MANNOSE-P-DOLICHOL UTILIZATION DEFECT 1 LEC35 -RELATED"/>
    <property type="match status" value="1"/>
</dbReference>
<evidence type="ECO:0000256" key="8">
    <source>
        <dbReference type="SAM" id="Phobius"/>
    </source>
</evidence>
<dbReference type="PANTHER" id="PTHR12226:SF2">
    <property type="entry name" value="MANNOSE-P-DOLICHOL UTILIZATION DEFECT 1 PROTEIN"/>
    <property type="match status" value="1"/>
</dbReference>
<feature type="transmembrane region" description="Helical" evidence="8">
    <location>
        <begin position="67"/>
        <end position="89"/>
    </location>
</feature>
<feature type="transmembrane region" description="Helical" evidence="8">
    <location>
        <begin position="42"/>
        <end position="60"/>
    </location>
</feature>
<dbReference type="PIRSF" id="PIRSF023381">
    <property type="entry name" value="MannP-dilichol_defect-1p"/>
    <property type="match status" value="1"/>
</dbReference>
<evidence type="ECO:0000313" key="9">
    <source>
        <dbReference type="EMBL" id="RMZ95174.1"/>
    </source>
</evidence>
<feature type="transmembrane region" description="Helical" evidence="8">
    <location>
        <begin position="101"/>
        <end position="117"/>
    </location>
</feature>
<keyword evidence="4" id="KW-0677">Repeat</keyword>
<comment type="subcellular location">
    <subcellularLocation>
        <location evidence="1">Membrane</location>
        <topology evidence="1">Multi-pass membrane protein</topology>
    </subcellularLocation>
</comment>
<feature type="non-terminal residue" evidence="9">
    <location>
        <position position="233"/>
    </location>
</feature>
<keyword evidence="5 8" id="KW-1133">Transmembrane helix</keyword>
<feature type="transmembrane region" description="Helical" evidence="8">
    <location>
        <begin position="177"/>
        <end position="196"/>
    </location>
</feature>
<organism evidence="9 10">
    <name type="scientific">Brachionus plicatilis</name>
    <name type="common">Marine rotifer</name>
    <name type="synonym">Brachionus muelleri</name>
    <dbReference type="NCBI Taxonomy" id="10195"/>
    <lineage>
        <taxon>Eukaryota</taxon>
        <taxon>Metazoa</taxon>
        <taxon>Spiralia</taxon>
        <taxon>Gnathifera</taxon>
        <taxon>Rotifera</taxon>
        <taxon>Eurotatoria</taxon>
        <taxon>Monogononta</taxon>
        <taxon>Pseudotrocha</taxon>
        <taxon>Ploima</taxon>
        <taxon>Brachionidae</taxon>
        <taxon>Brachionus</taxon>
    </lineage>
</organism>